<reference evidence="3 4" key="1">
    <citation type="submission" date="2018-02" db="EMBL/GenBank/DDBJ databases">
        <title>Jeotgalibacillus proteolyticum sp. nov. a protease producing bacterium isolated from ocean sediments of Laizhou Bay.</title>
        <authorList>
            <person name="Li Y."/>
        </authorList>
    </citation>
    <scope>NUCLEOTIDE SEQUENCE [LARGE SCALE GENOMIC DNA]</scope>
    <source>
        <strain evidence="3 4">22-7</strain>
    </source>
</reference>
<evidence type="ECO:0000313" key="3">
    <source>
        <dbReference type="EMBL" id="PPA70336.1"/>
    </source>
</evidence>
<dbReference type="AlphaFoldDB" id="A0A2S5GBF9"/>
<dbReference type="PANTHER" id="PTHR33744:SF1">
    <property type="entry name" value="DNA-BINDING TRANSCRIPTIONAL ACTIVATOR ADER"/>
    <property type="match status" value="1"/>
</dbReference>
<keyword evidence="4" id="KW-1185">Reference proteome</keyword>
<dbReference type="Gene3D" id="1.10.10.2840">
    <property type="entry name" value="PucR C-terminal helix-turn-helix domain"/>
    <property type="match status" value="1"/>
</dbReference>
<evidence type="ECO:0000259" key="2">
    <source>
        <dbReference type="Pfam" id="PF13556"/>
    </source>
</evidence>
<dbReference type="PANTHER" id="PTHR33744">
    <property type="entry name" value="CARBOHYDRATE DIACID REGULATOR"/>
    <property type="match status" value="1"/>
</dbReference>
<evidence type="ECO:0000313" key="4">
    <source>
        <dbReference type="Proteomes" id="UP000239047"/>
    </source>
</evidence>
<dbReference type="InterPro" id="IPR012914">
    <property type="entry name" value="PucR_dom"/>
</dbReference>
<evidence type="ECO:0000259" key="1">
    <source>
        <dbReference type="Pfam" id="PF07905"/>
    </source>
</evidence>
<dbReference type="InterPro" id="IPR051448">
    <property type="entry name" value="CdaR-like_regulators"/>
</dbReference>
<protein>
    <submittedName>
        <fullName evidence="3">PucR family transcriptional regulator</fullName>
    </submittedName>
</protein>
<dbReference type="Proteomes" id="UP000239047">
    <property type="component" value="Unassembled WGS sequence"/>
</dbReference>
<dbReference type="RefSeq" id="WP_104058286.1">
    <property type="nucleotide sequence ID" value="NZ_PREZ01000004.1"/>
</dbReference>
<dbReference type="Pfam" id="PF13556">
    <property type="entry name" value="HTH_30"/>
    <property type="match status" value="1"/>
</dbReference>
<feature type="domain" description="Purine catabolism PurC-like" evidence="1">
    <location>
        <begin position="11"/>
        <end position="129"/>
    </location>
</feature>
<proteinExistence type="predicted"/>
<dbReference type="OrthoDB" id="143422at2"/>
<accession>A0A2S5GBF9</accession>
<dbReference type="InterPro" id="IPR025736">
    <property type="entry name" value="PucR_C-HTH_dom"/>
</dbReference>
<gene>
    <name evidence="3" type="ORF">C4B60_12215</name>
</gene>
<dbReference type="Pfam" id="PF07905">
    <property type="entry name" value="PucR"/>
    <property type="match status" value="1"/>
</dbReference>
<name>A0A2S5GBF9_9BACL</name>
<organism evidence="3 4">
    <name type="scientific">Jeotgalibacillus proteolyticus</name>
    <dbReference type="NCBI Taxonomy" id="2082395"/>
    <lineage>
        <taxon>Bacteria</taxon>
        <taxon>Bacillati</taxon>
        <taxon>Bacillota</taxon>
        <taxon>Bacilli</taxon>
        <taxon>Bacillales</taxon>
        <taxon>Caryophanaceae</taxon>
        <taxon>Jeotgalibacillus</taxon>
    </lineage>
</organism>
<feature type="domain" description="PucR C-terminal helix-turn-helix" evidence="2">
    <location>
        <begin position="475"/>
        <end position="533"/>
    </location>
</feature>
<dbReference type="InterPro" id="IPR042070">
    <property type="entry name" value="PucR_C-HTH_sf"/>
</dbReference>
<sequence>MEKFTLTIRHILERESFMSARVAAGREGLDREVKWSHVLEVQELDSLINGGELILTTGVGLQLDLTAQLTYVKKLIERKVACLCIEIGPYFEEISQEIIDVANQHAFPIILFEKKVRFVDITQDLHTYIINQHHHMLSQLDALSRKFNALSLTHNGILKILQELHRFFNQSVMFITDQPKLYYYPAESKKWETDIRRKLEQSTGEFAEKKTLTVDDQTFGALPVEGLGQVLGHLCLQRNHSIPEDFTFLLLDRAAIAIAQILLRERTIEERKLNNEDDFVRDLVNGRPVDPKDLQTFLPVQSKNMYYRIFCIQMDPPESDLPHGDWEETKLQRLMSIRTLLKRCGFFPALSCSKTEIHAVACFLADDRVKNEKNRSLHAIEQILEMRSSNYMNGQHCSCGISSVYQDLALAPKAYGEALKAQQMGKKGVVDSPFYEDLGLYKLLLEINDSSFLTSYVESHLAPVLEYDERMDSRLFETLEVYLETNGSKKEAAEQLFIVRQTLYHRLEKLEMLLGKDFMAPSSRLALESAVKAYRLLG</sequence>
<dbReference type="EMBL" id="PREZ01000004">
    <property type="protein sequence ID" value="PPA70336.1"/>
    <property type="molecule type" value="Genomic_DNA"/>
</dbReference>
<comment type="caution">
    <text evidence="3">The sequence shown here is derived from an EMBL/GenBank/DDBJ whole genome shotgun (WGS) entry which is preliminary data.</text>
</comment>